<keyword evidence="2" id="KW-1185">Reference proteome</keyword>
<accession>A0ABR2T2Y1</accession>
<proteinExistence type="predicted"/>
<dbReference type="EMBL" id="JBBPBN010000009">
    <property type="protein sequence ID" value="KAK9031856.1"/>
    <property type="molecule type" value="Genomic_DNA"/>
</dbReference>
<protein>
    <submittedName>
        <fullName evidence="1">Uncharacterized protein</fullName>
    </submittedName>
</protein>
<comment type="caution">
    <text evidence="1">The sequence shown here is derived from an EMBL/GenBank/DDBJ whole genome shotgun (WGS) entry which is preliminary data.</text>
</comment>
<organism evidence="1 2">
    <name type="scientific">Hibiscus sabdariffa</name>
    <name type="common">roselle</name>
    <dbReference type="NCBI Taxonomy" id="183260"/>
    <lineage>
        <taxon>Eukaryota</taxon>
        <taxon>Viridiplantae</taxon>
        <taxon>Streptophyta</taxon>
        <taxon>Embryophyta</taxon>
        <taxon>Tracheophyta</taxon>
        <taxon>Spermatophyta</taxon>
        <taxon>Magnoliopsida</taxon>
        <taxon>eudicotyledons</taxon>
        <taxon>Gunneridae</taxon>
        <taxon>Pentapetalae</taxon>
        <taxon>rosids</taxon>
        <taxon>malvids</taxon>
        <taxon>Malvales</taxon>
        <taxon>Malvaceae</taxon>
        <taxon>Malvoideae</taxon>
        <taxon>Hibiscus</taxon>
    </lineage>
</organism>
<dbReference type="Proteomes" id="UP001396334">
    <property type="component" value="Unassembled WGS sequence"/>
</dbReference>
<evidence type="ECO:0000313" key="2">
    <source>
        <dbReference type="Proteomes" id="UP001396334"/>
    </source>
</evidence>
<reference evidence="1 2" key="1">
    <citation type="journal article" date="2024" name="G3 (Bethesda)">
        <title>Genome assembly of Hibiscus sabdariffa L. provides insights into metabolisms of medicinal natural products.</title>
        <authorList>
            <person name="Kim T."/>
        </authorList>
    </citation>
    <scope>NUCLEOTIDE SEQUENCE [LARGE SCALE GENOMIC DNA]</scope>
    <source>
        <strain evidence="1">TK-2024</strain>
        <tissue evidence="1">Old leaves</tissue>
    </source>
</reference>
<name>A0ABR2T2Y1_9ROSI</name>
<evidence type="ECO:0000313" key="1">
    <source>
        <dbReference type="EMBL" id="KAK9031856.1"/>
    </source>
</evidence>
<gene>
    <name evidence="1" type="ORF">V6N11_056142</name>
</gene>
<sequence>MSKAFPTERYSIEISASQGLCPFGEWPNIVQVNHACGGALEGASIHKANLEDSFPSSPSSALPASQEIVKSDNTTDSVFPEIRDVFHRSSRKYAFFMELQDKARTAKEKNVLEDLANEASLVIEKLAYSGVQEFRFY</sequence>